<dbReference type="GO" id="GO:0005829">
    <property type="term" value="C:cytosol"/>
    <property type="evidence" value="ECO:0007669"/>
    <property type="project" value="TreeGrafter"/>
</dbReference>
<organism evidence="5 6">
    <name type="scientific">Laodelphax striatellus</name>
    <name type="common">Small brown planthopper</name>
    <name type="synonym">Delphax striatella</name>
    <dbReference type="NCBI Taxonomy" id="195883"/>
    <lineage>
        <taxon>Eukaryota</taxon>
        <taxon>Metazoa</taxon>
        <taxon>Ecdysozoa</taxon>
        <taxon>Arthropoda</taxon>
        <taxon>Hexapoda</taxon>
        <taxon>Insecta</taxon>
        <taxon>Pterygota</taxon>
        <taxon>Neoptera</taxon>
        <taxon>Paraneoptera</taxon>
        <taxon>Hemiptera</taxon>
        <taxon>Auchenorrhyncha</taxon>
        <taxon>Fulgoroidea</taxon>
        <taxon>Delphacidae</taxon>
        <taxon>Criomorphinae</taxon>
        <taxon>Laodelphax</taxon>
    </lineage>
</organism>
<feature type="compositionally biased region" description="Basic and acidic residues" evidence="4">
    <location>
        <begin position="1"/>
        <end position="20"/>
    </location>
</feature>
<feature type="region of interest" description="Disordered" evidence="4">
    <location>
        <begin position="61"/>
        <end position="91"/>
    </location>
</feature>
<proteinExistence type="predicted"/>
<evidence type="ECO:0000256" key="1">
    <source>
        <dbReference type="ARBA" id="ARBA00022737"/>
    </source>
</evidence>
<evidence type="ECO:0000313" key="5">
    <source>
        <dbReference type="EMBL" id="RZF44463.1"/>
    </source>
</evidence>
<feature type="repeat" description="ANK" evidence="3">
    <location>
        <begin position="261"/>
        <end position="293"/>
    </location>
</feature>
<feature type="region of interest" description="Disordered" evidence="4">
    <location>
        <begin position="1"/>
        <end position="47"/>
    </location>
</feature>
<evidence type="ECO:0000313" key="6">
    <source>
        <dbReference type="Proteomes" id="UP000291343"/>
    </source>
</evidence>
<dbReference type="GO" id="GO:0071356">
    <property type="term" value="P:cellular response to tumor necrosis factor"/>
    <property type="evidence" value="ECO:0007669"/>
    <property type="project" value="TreeGrafter"/>
</dbReference>
<feature type="compositionally biased region" description="Polar residues" evidence="4">
    <location>
        <begin position="61"/>
        <end position="78"/>
    </location>
</feature>
<dbReference type="OrthoDB" id="20727at2759"/>
<dbReference type="PANTHER" id="PTHR46680:SF3">
    <property type="entry name" value="NF-KAPPA-B INHIBITOR CACTUS"/>
    <property type="match status" value="1"/>
</dbReference>
<evidence type="ECO:0000256" key="3">
    <source>
        <dbReference type="PROSITE-ProRule" id="PRU00023"/>
    </source>
</evidence>
<dbReference type="InterPro" id="IPR036770">
    <property type="entry name" value="Ankyrin_rpt-contain_sf"/>
</dbReference>
<dbReference type="SUPFAM" id="SSF48403">
    <property type="entry name" value="Ankyrin repeat"/>
    <property type="match status" value="1"/>
</dbReference>
<dbReference type="InParanoid" id="A0A482XFA9"/>
<dbReference type="STRING" id="195883.A0A482XFA9"/>
<dbReference type="PROSITE" id="PS50297">
    <property type="entry name" value="ANK_REP_REGION"/>
    <property type="match status" value="3"/>
</dbReference>
<evidence type="ECO:0000256" key="4">
    <source>
        <dbReference type="SAM" id="MobiDB-lite"/>
    </source>
</evidence>
<dbReference type="Gene3D" id="1.25.40.20">
    <property type="entry name" value="Ankyrin repeat-containing domain"/>
    <property type="match status" value="1"/>
</dbReference>
<gene>
    <name evidence="5" type="ORF">LSTR_LSTR002236</name>
</gene>
<accession>A0A482XFA9</accession>
<keyword evidence="2 3" id="KW-0040">ANK repeat</keyword>
<evidence type="ECO:0000256" key="2">
    <source>
        <dbReference type="ARBA" id="ARBA00023043"/>
    </source>
</evidence>
<dbReference type="InterPro" id="IPR002110">
    <property type="entry name" value="Ankyrin_rpt"/>
</dbReference>
<sequence>MSGKGKDPFDQPRLKGHERSASAYDGTTTAGSGMSLPSPGAVSVDSSSFYDSGRIDSGFQSEQYLSGEITSPSYSSQRSQELDSSDSLHSDSKSYSVLDSGVDIGLSGDLSSLNINDKSDCNDLNAPQKYTEGSLISNTRSSSDTIINPLPLPVDIYYEQDEDGDTVIYFCDVFQTPLHFAVLTNQPRIVRRLVCAGASPDILDIHGNTALHLAVELQDCQSAAAILQPIGKTETDAAQLKYAPFRHANNSVSYINRHNYDGLACIHIAVMKRSIELVQLLLWHGADINLREWKSGMTALHLAVQMKDQKMLDFILSQCVDVDMEMPTYAGLTGFQLAAHQQSTLAHYLLEKGADKCPIEDSDEEDDDDVSDEEDVNGSYLHGFAKSNMNGAINESEKYSYICSEASICCFEISQARLKLDLDYKLGSCARNRALFCEECTNTDKILAEAHFASYGLLQK</sequence>
<reference evidence="5 6" key="1">
    <citation type="journal article" date="2017" name="Gigascience">
        <title>Genome sequence of the small brown planthopper, Laodelphax striatellus.</title>
        <authorList>
            <person name="Zhu J."/>
            <person name="Jiang F."/>
            <person name="Wang X."/>
            <person name="Yang P."/>
            <person name="Bao Y."/>
            <person name="Zhao W."/>
            <person name="Wang W."/>
            <person name="Lu H."/>
            <person name="Wang Q."/>
            <person name="Cui N."/>
            <person name="Li J."/>
            <person name="Chen X."/>
            <person name="Luo L."/>
            <person name="Yu J."/>
            <person name="Kang L."/>
            <person name="Cui F."/>
        </authorList>
    </citation>
    <scope>NUCLEOTIDE SEQUENCE [LARGE SCALE GENOMIC DNA]</scope>
    <source>
        <strain evidence="5">Lst14</strain>
    </source>
</reference>
<dbReference type="GO" id="GO:0051059">
    <property type="term" value="F:NF-kappaB binding"/>
    <property type="evidence" value="ECO:0007669"/>
    <property type="project" value="TreeGrafter"/>
</dbReference>
<dbReference type="SMART" id="SM00248">
    <property type="entry name" value="ANK"/>
    <property type="match status" value="5"/>
</dbReference>
<keyword evidence="1" id="KW-0677">Repeat</keyword>
<protein>
    <submittedName>
        <fullName evidence="5">Uncharacterized protein</fullName>
    </submittedName>
</protein>
<feature type="repeat" description="ANK" evidence="3">
    <location>
        <begin position="295"/>
        <end position="327"/>
    </location>
</feature>
<dbReference type="EMBL" id="QKKF02010496">
    <property type="protein sequence ID" value="RZF44463.1"/>
    <property type="molecule type" value="Genomic_DNA"/>
</dbReference>
<dbReference type="Pfam" id="PF12796">
    <property type="entry name" value="Ank_2"/>
    <property type="match status" value="2"/>
</dbReference>
<dbReference type="Proteomes" id="UP000291343">
    <property type="component" value="Unassembled WGS sequence"/>
</dbReference>
<name>A0A482XFA9_LAOST</name>
<dbReference type="SMR" id="A0A482XFA9"/>
<feature type="repeat" description="ANK" evidence="3">
    <location>
        <begin position="173"/>
        <end position="205"/>
    </location>
</feature>
<dbReference type="PROSITE" id="PS50088">
    <property type="entry name" value="ANK_REPEAT"/>
    <property type="match status" value="3"/>
</dbReference>
<keyword evidence="6" id="KW-1185">Reference proteome</keyword>
<dbReference type="PANTHER" id="PTHR46680">
    <property type="entry name" value="NF-KAPPA-B INHIBITOR ALPHA"/>
    <property type="match status" value="1"/>
</dbReference>
<dbReference type="FunCoup" id="A0A482XFA9">
    <property type="interactions" value="185"/>
</dbReference>
<dbReference type="InterPro" id="IPR051070">
    <property type="entry name" value="NF-kappa-B_inhibitor"/>
</dbReference>
<dbReference type="AlphaFoldDB" id="A0A482XFA9"/>
<comment type="caution">
    <text evidence="5">The sequence shown here is derived from an EMBL/GenBank/DDBJ whole genome shotgun (WGS) entry which is preliminary data.</text>
</comment>